<dbReference type="SUPFAM" id="SSF50494">
    <property type="entry name" value="Trypsin-like serine proteases"/>
    <property type="match status" value="1"/>
</dbReference>
<organism evidence="7">
    <name type="scientific">Rhipicephalus microplus</name>
    <name type="common">Cattle tick</name>
    <name type="synonym">Boophilus microplus</name>
    <dbReference type="NCBI Taxonomy" id="6941"/>
    <lineage>
        <taxon>Eukaryota</taxon>
        <taxon>Metazoa</taxon>
        <taxon>Ecdysozoa</taxon>
        <taxon>Arthropoda</taxon>
        <taxon>Chelicerata</taxon>
        <taxon>Arachnida</taxon>
        <taxon>Acari</taxon>
        <taxon>Parasitiformes</taxon>
        <taxon>Ixodida</taxon>
        <taxon>Ixodoidea</taxon>
        <taxon>Ixodidae</taxon>
        <taxon>Rhipicephalinae</taxon>
        <taxon>Rhipicephalus</taxon>
        <taxon>Boophilus</taxon>
    </lineage>
</organism>
<dbReference type="PRINTS" id="PR00722">
    <property type="entry name" value="CHYMOTRYPSIN"/>
</dbReference>
<dbReference type="Gene3D" id="2.40.10.10">
    <property type="entry name" value="Trypsin-like serine proteases"/>
    <property type="match status" value="1"/>
</dbReference>
<dbReference type="FunFam" id="2.40.10.10:FF:000002">
    <property type="entry name" value="Transmembrane protease serine"/>
    <property type="match status" value="1"/>
</dbReference>
<dbReference type="InterPro" id="IPR033116">
    <property type="entry name" value="TRYPSIN_SER"/>
</dbReference>
<dbReference type="InterPro" id="IPR043504">
    <property type="entry name" value="Peptidase_S1_PA_chymotrypsin"/>
</dbReference>
<keyword evidence="4" id="KW-0378">Hydrolase</keyword>
<keyword evidence="1" id="KW-1015">Disulfide bond</keyword>
<keyword evidence="4 7" id="KW-0645">Protease</keyword>
<dbReference type="InterPro" id="IPR018114">
    <property type="entry name" value="TRYPSIN_HIS"/>
</dbReference>
<evidence type="ECO:0000256" key="5">
    <source>
        <dbReference type="SAM" id="SignalP"/>
    </source>
</evidence>
<comment type="similarity">
    <text evidence="3">Belongs to the peptidase S1 family. CLIP subfamily.</text>
</comment>
<dbReference type="GO" id="GO:0004252">
    <property type="term" value="F:serine-type endopeptidase activity"/>
    <property type="evidence" value="ECO:0007669"/>
    <property type="project" value="InterPro"/>
</dbReference>
<dbReference type="CDD" id="cd00190">
    <property type="entry name" value="Tryp_SPc"/>
    <property type="match status" value="1"/>
</dbReference>
<dbReference type="FunFam" id="2.40.10.10:FF:000068">
    <property type="entry name" value="transmembrane protease serine 2"/>
    <property type="match status" value="1"/>
</dbReference>
<accession>A0A6G5A6T2</accession>
<keyword evidence="2" id="KW-0325">Glycoprotein</keyword>
<dbReference type="InterPro" id="IPR009003">
    <property type="entry name" value="Peptidase_S1_PA"/>
</dbReference>
<evidence type="ECO:0000259" key="6">
    <source>
        <dbReference type="PROSITE" id="PS50240"/>
    </source>
</evidence>
<keyword evidence="4" id="KW-0720">Serine protease</keyword>
<evidence type="ECO:0000313" key="7">
    <source>
        <dbReference type="EMBL" id="NIE46712.1"/>
    </source>
</evidence>
<reference evidence="7" key="1">
    <citation type="submission" date="2020-03" db="EMBL/GenBank/DDBJ databases">
        <title>A transcriptome and proteome of the tick Rhipicephalus microplus shaped by the genetic composition of its hosts and developmental stage.</title>
        <authorList>
            <person name="Garcia G.R."/>
            <person name="Ribeiro J.M.C."/>
            <person name="Maruyama S.R."/>
            <person name="Gardinasse L.G."/>
            <person name="Nelson K."/>
            <person name="Ferreira B.R."/>
            <person name="Andrade T.G."/>
            <person name="Santos I.K.F.M."/>
        </authorList>
    </citation>
    <scope>NUCLEOTIDE SEQUENCE</scope>
    <source>
        <strain evidence="7">NSGR</strain>
        <tissue evidence="7">Salivary glands</tissue>
    </source>
</reference>
<sequence length="309" mass="34823">MSAITEKRAVDFVLGIIVLFNMSMALCERINSADCGTSEATLGRILHGKKGDKAQIPWIVQLEIIYRWNETALLSILCGGSILSPSYILTAAHCVHYLNTLPFLGRVFYNTTEVNKGPSVWIEDMIHHPGFQWTTILNDIALVKVERPLDFDDHVRPICLPPKMLHLDGQLAMVAGWGLTEENGTRSNCLMYALTRIMPFRQCHMGFILPGQKEVLNENNTMCTLTPGKGSCQGDSGGPLTVRSRNGRSIQVGIVSYGRGCGRRYDPSMYTRVHCHVRWIENQMKRPRPPRWSVPKVLERINEYFSTFG</sequence>
<dbReference type="PANTHER" id="PTHR24252">
    <property type="entry name" value="ACROSIN-RELATED"/>
    <property type="match status" value="1"/>
</dbReference>
<dbReference type="PROSITE" id="PS00134">
    <property type="entry name" value="TRYPSIN_HIS"/>
    <property type="match status" value="1"/>
</dbReference>
<proteinExistence type="inferred from homology"/>
<dbReference type="PANTHER" id="PTHR24252:SF27">
    <property type="entry name" value="TRANSMEMBRANE PROTEASE SERINE 3-LIKE"/>
    <property type="match status" value="1"/>
</dbReference>
<dbReference type="PROSITE" id="PS00135">
    <property type="entry name" value="TRYPSIN_SER"/>
    <property type="match status" value="1"/>
</dbReference>
<dbReference type="SMART" id="SM00020">
    <property type="entry name" value="Tryp_SPc"/>
    <property type="match status" value="1"/>
</dbReference>
<name>A0A6G5A6T2_RHIMP</name>
<feature type="domain" description="Peptidase S1" evidence="6">
    <location>
        <begin position="45"/>
        <end position="285"/>
    </location>
</feature>
<feature type="chain" id="PRO_5026154436" evidence="5">
    <location>
        <begin position="28"/>
        <end position="309"/>
    </location>
</feature>
<dbReference type="OrthoDB" id="6505615at2759"/>
<dbReference type="EMBL" id="GIKN01004439">
    <property type="protein sequence ID" value="NIE46712.1"/>
    <property type="molecule type" value="Transcribed_RNA"/>
</dbReference>
<evidence type="ECO:0000256" key="3">
    <source>
        <dbReference type="ARBA" id="ARBA00024195"/>
    </source>
</evidence>
<dbReference type="PROSITE" id="PS50240">
    <property type="entry name" value="TRYPSIN_DOM"/>
    <property type="match status" value="1"/>
</dbReference>
<evidence type="ECO:0000256" key="2">
    <source>
        <dbReference type="ARBA" id="ARBA00023180"/>
    </source>
</evidence>
<dbReference type="InterPro" id="IPR001254">
    <property type="entry name" value="Trypsin_dom"/>
</dbReference>
<protein>
    <submittedName>
        <fullName evidence="7">Putative trypsin-like serine protease</fullName>
    </submittedName>
</protein>
<dbReference type="AlphaFoldDB" id="A0A6G5A6T2"/>
<feature type="signal peptide" evidence="5">
    <location>
        <begin position="1"/>
        <end position="27"/>
    </location>
</feature>
<keyword evidence="5" id="KW-0732">Signal</keyword>
<dbReference type="InterPro" id="IPR001314">
    <property type="entry name" value="Peptidase_S1A"/>
</dbReference>
<evidence type="ECO:0000256" key="4">
    <source>
        <dbReference type="RuleBase" id="RU363034"/>
    </source>
</evidence>
<dbReference type="VEuPathDB" id="VectorBase:LOC119165367"/>
<dbReference type="Pfam" id="PF00089">
    <property type="entry name" value="Trypsin"/>
    <property type="match status" value="1"/>
</dbReference>
<evidence type="ECO:0000256" key="1">
    <source>
        <dbReference type="ARBA" id="ARBA00023157"/>
    </source>
</evidence>
<dbReference type="GO" id="GO:0006508">
    <property type="term" value="P:proteolysis"/>
    <property type="evidence" value="ECO:0007669"/>
    <property type="project" value="UniProtKB-KW"/>
</dbReference>